<dbReference type="InterPro" id="IPR011464">
    <property type="entry name" value="DUF1570"/>
</dbReference>
<gene>
    <name evidence="2" type="ORF">MFFC18_32080</name>
</gene>
<accession>A0A5B9PEF2</accession>
<proteinExistence type="predicted"/>
<evidence type="ECO:0000313" key="3">
    <source>
        <dbReference type="Proteomes" id="UP000322214"/>
    </source>
</evidence>
<dbReference type="EMBL" id="CP042912">
    <property type="protein sequence ID" value="QEG23312.1"/>
    <property type="molecule type" value="Genomic_DNA"/>
</dbReference>
<protein>
    <recommendedName>
        <fullName evidence="1">DUF1570 domain-containing protein</fullName>
    </recommendedName>
</protein>
<dbReference type="Pfam" id="PF07607">
    <property type="entry name" value="DUF1570"/>
    <property type="match status" value="1"/>
</dbReference>
<evidence type="ECO:0000313" key="2">
    <source>
        <dbReference type="EMBL" id="QEG23312.1"/>
    </source>
</evidence>
<name>A0A5B9PEF2_9BACT</name>
<reference evidence="2 3" key="1">
    <citation type="submission" date="2019-08" db="EMBL/GenBank/DDBJ databases">
        <title>Deep-cultivation of Planctomycetes and their phenomic and genomic characterization uncovers novel biology.</title>
        <authorList>
            <person name="Wiegand S."/>
            <person name="Jogler M."/>
            <person name="Boedeker C."/>
            <person name="Pinto D."/>
            <person name="Vollmers J."/>
            <person name="Rivas-Marin E."/>
            <person name="Kohn T."/>
            <person name="Peeters S.H."/>
            <person name="Heuer A."/>
            <person name="Rast P."/>
            <person name="Oberbeckmann S."/>
            <person name="Bunk B."/>
            <person name="Jeske O."/>
            <person name="Meyerdierks A."/>
            <person name="Storesund J.E."/>
            <person name="Kallscheuer N."/>
            <person name="Luecker S."/>
            <person name="Lage O.M."/>
            <person name="Pohl T."/>
            <person name="Merkel B.J."/>
            <person name="Hornburger P."/>
            <person name="Mueller R.-W."/>
            <person name="Bruemmer F."/>
            <person name="Labrenz M."/>
            <person name="Spormann A.M."/>
            <person name="Op den Camp H."/>
            <person name="Overmann J."/>
            <person name="Amann R."/>
            <person name="Jetten M.S.M."/>
            <person name="Mascher T."/>
            <person name="Medema M.H."/>
            <person name="Devos D.P."/>
            <person name="Kaster A.-K."/>
            <person name="Ovreas L."/>
            <person name="Rohde M."/>
            <person name="Galperin M.Y."/>
            <person name="Jogler C."/>
        </authorList>
    </citation>
    <scope>NUCLEOTIDE SEQUENCE [LARGE SCALE GENOMIC DNA]</scope>
    <source>
        <strain evidence="2 3">FC18</strain>
    </source>
</reference>
<dbReference type="KEGG" id="mff:MFFC18_32080"/>
<dbReference type="OrthoDB" id="291356at2"/>
<keyword evidence="3" id="KW-1185">Reference proteome</keyword>
<dbReference type="RefSeq" id="WP_075083386.1">
    <property type="nucleotide sequence ID" value="NZ_CP042912.1"/>
</dbReference>
<organism evidence="2 3">
    <name type="scientific">Mariniblastus fucicola</name>
    <dbReference type="NCBI Taxonomy" id="980251"/>
    <lineage>
        <taxon>Bacteria</taxon>
        <taxon>Pseudomonadati</taxon>
        <taxon>Planctomycetota</taxon>
        <taxon>Planctomycetia</taxon>
        <taxon>Pirellulales</taxon>
        <taxon>Pirellulaceae</taxon>
        <taxon>Mariniblastus</taxon>
    </lineage>
</organism>
<dbReference type="Proteomes" id="UP000322214">
    <property type="component" value="Chromosome"/>
</dbReference>
<evidence type="ECO:0000259" key="1">
    <source>
        <dbReference type="Pfam" id="PF07607"/>
    </source>
</evidence>
<dbReference type="PROSITE" id="PS51257">
    <property type="entry name" value="PROKAR_LIPOPROTEIN"/>
    <property type="match status" value="1"/>
</dbReference>
<sequence length="378" mass="43495">MHSPRTFLIAAVVVVGCFALALSNCCAQIKLTELQLSDKKTYLLKTSTGNRYAGRVDLADPTGLVMTRRNGRIVILEPHEIKSIKKVDDTFYAKSFQQMRASLQKEFGSKYVVSATRHFLVVHPPGDYERWALPFEQLYARFEAYFKTRGFVITEPEFPMVAIVLRTRNEFVQMAKVRDIPAGVVGYYAFHSNRLIAYQRKIPWRNSSQNWADTMDTIIHEATHQTAANTGIHSRLGVNPRWVTEGLATMFEAKGVNNYFKYPEFKTRINWEQLHALRELYENGKVEGTVEQLVNGDSVFDHDSNRAYAVSWALSLYLAERNPHRYVQYLEMLQQDEFSSSLNASNRAKYFFKAFGEPAGIEADLRRFVNRMPKSEDK</sequence>
<feature type="domain" description="DUF1570" evidence="1">
    <location>
        <begin position="216"/>
        <end position="333"/>
    </location>
</feature>
<dbReference type="AlphaFoldDB" id="A0A5B9PEF2"/>